<dbReference type="Pfam" id="PF00364">
    <property type="entry name" value="Biotin_lipoyl"/>
    <property type="match status" value="1"/>
</dbReference>
<dbReference type="InterPro" id="IPR050709">
    <property type="entry name" value="Biotin_Carboxyl_Carrier/Decarb"/>
</dbReference>
<dbReference type="PANTHER" id="PTHR45266:SF3">
    <property type="entry name" value="OXALOACETATE DECARBOXYLASE ALPHA CHAIN"/>
    <property type="match status" value="1"/>
</dbReference>
<dbReference type="AlphaFoldDB" id="A0A6B1DB52"/>
<evidence type="ECO:0000259" key="2">
    <source>
        <dbReference type="PROSITE" id="PS50968"/>
    </source>
</evidence>
<dbReference type="EMBL" id="VXMH01000096">
    <property type="protein sequence ID" value="MYC96809.1"/>
    <property type="molecule type" value="Genomic_DNA"/>
</dbReference>
<gene>
    <name evidence="3" type="ORF">F4X14_17725</name>
</gene>
<dbReference type="PROSITE" id="PS50968">
    <property type="entry name" value="BIOTINYL_LIPOYL"/>
    <property type="match status" value="1"/>
</dbReference>
<dbReference type="FunFam" id="2.40.50.100:FF:000003">
    <property type="entry name" value="Acetyl-CoA carboxylase biotin carboxyl carrier protein"/>
    <property type="match status" value="1"/>
</dbReference>
<proteinExistence type="predicted"/>
<sequence>MIYFASVGDHTFEIEINEDEVLVDGEAITVDLRQSGVTQLYSLLLDDASFEMLVEETPHSHDVTLRGEQFRVRIEDERTRRLNAARQGPALPQGDLAVRAPIPGMIVKILVQDGDEIIEDQPLMILEAMKMENEIRAVRSGVVRKVEVTAGESVEQDAVLIVIG</sequence>
<dbReference type="InterPro" id="IPR000089">
    <property type="entry name" value="Biotin_lipoyl"/>
</dbReference>
<evidence type="ECO:0000313" key="3">
    <source>
        <dbReference type="EMBL" id="MYC96809.1"/>
    </source>
</evidence>
<dbReference type="PANTHER" id="PTHR45266">
    <property type="entry name" value="OXALOACETATE DECARBOXYLASE ALPHA CHAIN"/>
    <property type="match status" value="1"/>
</dbReference>
<name>A0A6B1DB52_9CHLR</name>
<dbReference type="PROSITE" id="PS00188">
    <property type="entry name" value="BIOTIN"/>
    <property type="match status" value="1"/>
</dbReference>
<dbReference type="InterPro" id="IPR011053">
    <property type="entry name" value="Single_hybrid_motif"/>
</dbReference>
<organism evidence="3">
    <name type="scientific">Caldilineaceae bacterium SB0661_bin_32</name>
    <dbReference type="NCBI Taxonomy" id="2605255"/>
    <lineage>
        <taxon>Bacteria</taxon>
        <taxon>Bacillati</taxon>
        <taxon>Chloroflexota</taxon>
        <taxon>Caldilineae</taxon>
        <taxon>Caldilineales</taxon>
        <taxon>Caldilineaceae</taxon>
    </lineage>
</organism>
<keyword evidence="1" id="KW-0092">Biotin</keyword>
<accession>A0A6B1DB52</accession>
<dbReference type="CDD" id="cd06850">
    <property type="entry name" value="biotinyl_domain"/>
    <property type="match status" value="1"/>
</dbReference>
<dbReference type="Gene3D" id="2.40.50.100">
    <property type="match status" value="1"/>
</dbReference>
<comment type="caution">
    <text evidence="3">The sequence shown here is derived from an EMBL/GenBank/DDBJ whole genome shotgun (WGS) entry which is preliminary data.</text>
</comment>
<reference evidence="3" key="1">
    <citation type="submission" date="2019-09" db="EMBL/GenBank/DDBJ databases">
        <title>Characterisation of the sponge microbiome using genome-centric metagenomics.</title>
        <authorList>
            <person name="Engelberts J.P."/>
            <person name="Robbins S.J."/>
            <person name="De Goeij J.M."/>
            <person name="Aranda M."/>
            <person name="Bell S.C."/>
            <person name="Webster N.S."/>
        </authorList>
    </citation>
    <scope>NUCLEOTIDE SEQUENCE</scope>
    <source>
        <strain evidence="3">SB0661_bin_32</strain>
    </source>
</reference>
<feature type="domain" description="Lipoyl-binding" evidence="2">
    <location>
        <begin position="86"/>
        <end position="164"/>
    </location>
</feature>
<dbReference type="InterPro" id="IPR001882">
    <property type="entry name" value="Biotin_BS"/>
</dbReference>
<evidence type="ECO:0000256" key="1">
    <source>
        <dbReference type="ARBA" id="ARBA00023267"/>
    </source>
</evidence>
<dbReference type="SUPFAM" id="SSF51230">
    <property type="entry name" value="Single hybrid motif"/>
    <property type="match status" value="1"/>
</dbReference>
<protein>
    <submittedName>
        <fullName evidence="3">Biotin/lipoyl-binding protein</fullName>
    </submittedName>
</protein>